<dbReference type="InterPro" id="IPR050336">
    <property type="entry name" value="Chromosome_partition/occlusion"/>
</dbReference>
<dbReference type="InterPro" id="IPR041468">
    <property type="entry name" value="HTH_ParB/Spo0J"/>
</dbReference>
<evidence type="ECO:0000259" key="3">
    <source>
        <dbReference type="Pfam" id="PF02195"/>
    </source>
</evidence>
<evidence type="ECO:0000259" key="4">
    <source>
        <dbReference type="Pfam" id="PF17762"/>
    </source>
</evidence>
<dbReference type="Gene3D" id="1.10.10.2830">
    <property type="match status" value="1"/>
</dbReference>
<dbReference type="PANTHER" id="PTHR33375">
    <property type="entry name" value="CHROMOSOME-PARTITIONING PROTEIN PARB-RELATED"/>
    <property type="match status" value="1"/>
</dbReference>
<dbReference type="Pfam" id="PF02195">
    <property type="entry name" value="ParB_N"/>
    <property type="match status" value="1"/>
</dbReference>
<dbReference type="GO" id="GO:0003677">
    <property type="term" value="F:DNA binding"/>
    <property type="evidence" value="ECO:0007669"/>
    <property type="project" value="InterPro"/>
</dbReference>
<evidence type="ECO:0000313" key="6">
    <source>
        <dbReference type="EMBL" id="CAD7237765.1"/>
    </source>
</evidence>
<protein>
    <submittedName>
        <fullName evidence="6">Uncharacterized protein</fullName>
    </submittedName>
</protein>
<dbReference type="SUPFAM" id="SSF110849">
    <property type="entry name" value="ParB/Sulfiredoxin"/>
    <property type="match status" value="1"/>
</dbReference>
<keyword evidence="2" id="KW-0159">Chromosome partition</keyword>
<dbReference type="Pfam" id="PF18935">
    <property type="entry name" value="DUF5683"/>
    <property type="match status" value="1"/>
</dbReference>
<dbReference type="InterPro" id="IPR036086">
    <property type="entry name" value="ParB/Sulfiredoxin_sf"/>
</dbReference>
<accession>A0A7R8WZC9</accession>
<evidence type="ECO:0000256" key="1">
    <source>
        <dbReference type="ARBA" id="ARBA00006295"/>
    </source>
</evidence>
<sequence>MEGNQFQLVSGERRFRASKLIGLKTIPAYVRIANDQEMLEMALVENIQRKDLDPIEVALSYRQLIEEVKLTQEQLSIRVGKNRSTVTNFLRLLKLDPIIQTGIRDGFLSMGHGRALINIPDTDLQLQVYQKIIKDKLSVRQTEQLVKNVKSGKPLNPAPPAKKEVPEFVKRGIKDMSNYLGHKIEDTDSDLIIESEQPIVEVEGLDPLSPARAAFYSAVLPGLGQAYNKKYWKIPIVYAAIGTGVYFVVDNQQEYLRYQDAYKLRISGRPDEFDGTGDNPNISEDGLIRAQEVLKRNRDLALFITIGLYALNIIEANVDAHLDDRAFSRNLSVRPTLELNPIDNRAIAGVNLKFDF</sequence>
<dbReference type="Gene3D" id="3.90.1530.30">
    <property type="match status" value="1"/>
</dbReference>
<evidence type="ECO:0000259" key="5">
    <source>
        <dbReference type="Pfam" id="PF18935"/>
    </source>
</evidence>
<dbReference type="EMBL" id="OB691722">
    <property type="protein sequence ID" value="CAD7237765.1"/>
    <property type="molecule type" value="Genomic_DNA"/>
</dbReference>
<dbReference type="NCBIfam" id="TIGR00180">
    <property type="entry name" value="parB_part"/>
    <property type="match status" value="1"/>
</dbReference>
<dbReference type="FunFam" id="1.10.10.2830:FF:000001">
    <property type="entry name" value="Chromosome partitioning protein ParB"/>
    <property type="match status" value="1"/>
</dbReference>
<dbReference type="OrthoDB" id="10023328at2759"/>
<dbReference type="InterPro" id="IPR003115">
    <property type="entry name" value="ParB_N"/>
</dbReference>
<organism evidence="6">
    <name type="scientific">Cyprideis torosa</name>
    <dbReference type="NCBI Taxonomy" id="163714"/>
    <lineage>
        <taxon>Eukaryota</taxon>
        <taxon>Metazoa</taxon>
        <taxon>Ecdysozoa</taxon>
        <taxon>Arthropoda</taxon>
        <taxon>Crustacea</taxon>
        <taxon>Oligostraca</taxon>
        <taxon>Ostracoda</taxon>
        <taxon>Podocopa</taxon>
        <taxon>Podocopida</taxon>
        <taxon>Cytherocopina</taxon>
        <taxon>Cytheroidea</taxon>
        <taxon>Cytherideidae</taxon>
        <taxon>Cyprideis</taxon>
    </lineage>
</organism>
<gene>
    <name evidence="6" type="ORF">CTOB1V02_LOCUS15580</name>
</gene>
<dbReference type="InterPro" id="IPR004437">
    <property type="entry name" value="ParB/RepB/Spo0J"/>
</dbReference>
<feature type="domain" description="ParB-like N-terminal" evidence="3">
    <location>
        <begin position="3"/>
        <end position="47"/>
    </location>
</feature>
<dbReference type="AlphaFoldDB" id="A0A7R8WZC9"/>
<dbReference type="GO" id="GO:0005694">
    <property type="term" value="C:chromosome"/>
    <property type="evidence" value="ECO:0007669"/>
    <property type="project" value="TreeGrafter"/>
</dbReference>
<reference evidence="6" key="1">
    <citation type="submission" date="2020-11" db="EMBL/GenBank/DDBJ databases">
        <authorList>
            <person name="Tran Van P."/>
        </authorList>
    </citation>
    <scope>NUCLEOTIDE SEQUENCE</scope>
</reference>
<dbReference type="SUPFAM" id="SSF109709">
    <property type="entry name" value="KorB DNA-binding domain-like"/>
    <property type="match status" value="1"/>
</dbReference>
<dbReference type="PANTHER" id="PTHR33375:SF1">
    <property type="entry name" value="CHROMOSOME-PARTITIONING PROTEIN PARB-RELATED"/>
    <property type="match status" value="1"/>
</dbReference>
<dbReference type="Pfam" id="PF17762">
    <property type="entry name" value="HTH_ParB"/>
    <property type="match status" value="1"/>
</dbReference>
<feature type="domain" description="ParB/Spo0J HTH" evidence="4">
    <location>
        <begin position="50"/>
        <end position="150"/>
    </location>
</feature>
<name>A0A7R8WZC9_9CRUS</name>
<dbReference type="InterPro" id="IPR043738">
    <property type="entry name" value="DUF5683"/>
</dbReference>
<evidence type="ECO:0000256" key="2">
    <source>
        <dbReference type="ARBA" id="ARBA00022829"/>
    </source>
</evidence>
<comment type="similarity">
    <text evidence="1">Belongs to the ParB family.</text>
</comment>
<proteinExistence type="inferred from homology"/>
<dbReference type="GO" id="GO:0007059">
    <property type="term" value="P:chromosome segregation"/>
    <property type="evidence" value="ECO:0007669"/>
    <property type="project" value="UniProtKB-KW"/>
</dbReference>
<feature type="domain" description="DUF5683" evidence="5">
    <location>
        <begin position="207"/>
        <end position="356"/>
    </location>
</feature>